<dbReference type="Pfam" id="PF01370">
    <property type="entry name" value="Epimerase"/>
    <property type="match status" value="1"/>
</dbReference>
<comment type="similarity">
    <text evidence="1 5">Belongs to the NAD(P)-dependent epimerase/dehydratase family. Fucose synthase subfamily.</text>
</comment>
<feature type="binding site" evidence="5">
    <location>
        <position position="269"/>
    </location>
    <ligand>
        <name>substrate</name>
    </ligand>
</feature>
<evidence type="ECO:0000313" key="8">
    <source>
        <dbReference type="Proteomes" id="UP000002014"/>
    </source>
</evidence>
<keyword evidence="5" id="KW-0511">Multifunctional enzyme</keyword>
<dbReference type="RefSeq" id="WP_012008092.1">
    <property type="nucleotide sequence ID" value="NC_009840.1"/>
</dbReference>
<feature type="site" description="Important for catalytic activity" evidence="5">
    <location>
        <position position="94"/>
    </location>
</feature>
<feature type="binding site" evidence="5">
    <location>
        <position position="196"/>
    </location>
    <ligand>
        <name>substrate</name>
    </ligand>
</feature>
<protein>
    <recommendedName>
        <fullName evidence="5">GDP-L-fucose synthase</fullName>
        <ecNumber evidence="5">1.1.1.271</ecNumber>
    </recommendedName>
    <alternativeName>
        <fullName evidence="5">GDP-4-keto-6-deoxy-D-mannose-3,5-epimerase-4-reductase</fullName>
    </alternativeName>
</protein>
<dbReference type="HOGENOM" id="CLU_007383_18_0_3"/>
<dbReference type="PANTHER" id="PTHR43238:SF1">
    <property type="entry name" value="GDP-L-FUCOSE SYNTHASE"/>
    <property type="match status" value="1"/>
</dbReference>
<feature type="binding site" evidence="5">
    <location>
        <position position="127"/>
    </location>
    <ligand>
        <name>NADP(+)</name>
        <dbReference type="ChEBI" id="CHEBI:58349"/>
    </ligand>
</feature>
<evidence type="ECO:0000256" key="4">
    <source>
        <dbReference type="ARBA" id="ARBA00023235"/>
    </source>
</evidence>
<evidence type="ECO:0000256" key="3">
    <source>
        <dbReference type="ARBA" id="ARBA00023002"/>
    </source>
</evidence>
<feature type="site" description="Important for catalytic activity" evidence="5">
    <location>
        <position position="96"/>
    </location>
</feature>
<dbReference type="Gene3D" id="3.40.50.720">
    <property type="entry name" value="NAD(P)-binding Rossmann-like Domain"/>
    <property type="match status" value="1"/>
</dbReference>
<dbReference type="InterPro" id="IPR001509">
    <property type="entry name" value="Epimerase_deHydtase"/>
</dbReference>
<organism evidence="7 8">
    <name type="scientific">Prochlorococcus marinus (strain MIT 9215)</name>
    <dbReference type="NCBI Taxonomy" id="93060"/>
    <lineage>
        <taxon>Bacteria</taxon>
        <taxon>Bacillati</taxon>
        <taxon>Cyanobacteriota</taxon>
        <taxon>Cyanophyceae</taxon>
        <taxon>Synechococcales</taxon>
        <taxon>Prochlorococcaceae</taxon>
        <taxon>Prochlorococcus</taxon>
    </lineage>
</organism>
<dbReference type="GO" id="GO:0050577">
    <property type="term" value="F:GDP-L-fucose synthase activity"/>
    <property type="evidence" value="ECO:0007669"/>
    <property type="project" value="UniProtKB-UniRule"/>
</dbReference>
<evidence type="ECO:0000259" key="6">
    <source>
        <dbReference type="Pfam" id="PF01370"/>
    </source>
</evidence>
<evidence type="ECO:0000313" key="7">
    <source>
        <dbReference type="EMBL" id="ABV51044.1"/>
    </source>
</evidence>
<dbReference type="eggNOG" id="COG0451">
    <property type="taxonomic scope" value="Bacteria"/>
</dbReference>
<feature type="binding site" evidence="5">
    <location>
        <position position="166"/>
    </location>
    <ligand>
        <name>NADP(+)</name>
        <dbReference type="ChEBI" id="CHEBI:58349"/>
    </ligand>
</feature>
<reference evidence="7 8" key="1">
    <citation type="journal article" date="2007" name="PLoS Genet.">
        <title>Patterns and implications of gene gain and loss in the evolution of Prochlorococcus.</title>
        <authorList>
            <person name="Kettler G.C."/>
            <person name="Martiny A.C."/>
            <person name="Huang K."/>
            <person name="Zucker J."/>
            <person name="Coleman M.L."/>
            <person name="Rodrigue S."/>
            <person name="Chen F."/>
            <person name="Lapidus A."/>
            <person name="Ferriera S."/>
            <person name="Johnson J."/>
            <person name="Steglich C."/>
            <person name="Church G.M."/>
            <person name="Richardson P."/>
            <person name="Chisholm S.W."/>
        </authorList>
    </citation>
    <scope>NUCLEOTIDE SEQUENCE [LARGE SCALE GENOMIC DNA]</scope>
    <source>
        <strain evidence="7 8">MIT 9215</strain>
    </source>
</reference>
<comment type="pathway">
    <text evidence="5">Nucleotide-sugar biosynthesis; GDP-L-fucose biosynthesis via de novo pathway; GDP-L-fucose from GDP-alpha-D-mannose: step 2/2.</text>
</comment>
<dbReference type="InterPro" id="IPR036291">
    <property type="entry name" value="NAD(P)-bd_dom_sf"/>
</dbReference>
<feature type="binding site" evidence="5">
    <location>
        <begin position="92"/>
        <end position="95"/>
    </location>
    <ligand>
        <name>NADP(+)</name>
        <dbReference type="ChEBI" id="CHEBI:58349"/>
    </ligand>
</feature>
<feature type="binding site" evidence="5">
    <location>
        <position position="174"/>
    </location>
    <ligand>
        <name>substrate</name>
    </ligand>
</feature>
<keyword evidence="4 5" id="KW-0413">Isomerase</keyword>
<name>A8G613_PROM2</name>
<dbReference type="GO" id="GO:0016853">
    <property type="term" value="F:isomerase activity"/>
    <property type="evidence" value="ECO:0007669"/>
    <property type="project" value="UniProtKB-KW"/>
</dbReference>
<keyword evidence="3 5" id="KW-0560">Oxidoreductase</keyword>
<dbReference type="AlphaFoldDB" id="A8G613"/>
<dbReference type="SUPFAM" id="SSF51735">
    <property type="entry name" value="NAD(P)-binding Rossmann-fold domains"/>
    <property type="match status" value="1"/>
</dbReference>
<dbReference type="PANTHER" id="PTHR43238">
    <property type="entry name" value="GDP-L-FUCOSE SYNTHASE"/>
    <property type="match status" value="1"/>
</dbReference>
<comment type="catalytic activity">
    <reaction evidence="5">
        <text>GDP-beta-L-fucose + NADP(+) = GDP-4-dehydro-alpha-D-rhamnose + NADPH + H(+)</text>
        <dbReference type="Rhea" id="RHEA:18885"/>
        <dbReference type="ChEBI" id="CHEBI:15378"/>
        <dbReference type="ChEBI" id="CHEBI:57273"/>
        <dbReference type="ChEBI" id="CHEBI:57783"/>
        <dbReference type="ChEBI" id="CHEBI:57964"/>
        <dbReference type="ChEBI" id="CHEBI:58349"/>
        <dbReference type="EC" id="1.1.1.271"/>
    </reaction>
</comment>
<feature type="binding site" evidence="5">
    <location>
        <begin position="150"/>
        <end position="153"/>
    </location>
    <ligand>
        <name>NADP(+)</name>
        <dbReference type="ChEBI" id="CHEBI:58349"/>
    </ligand>
</feature>
<evidence type="ECO:0000256" key="1">
    <source>
        <dbReference type="ARBA" id="ARBA00005959"/>
    </source>
</evidence>
<feature type="active site" description="Proton donor/acceptor" evidence="5">
    <location>
        <position position="123"/>
    </location>
</feature>
<dbReference type="CDD" id="cd05239">
    <property type="entry name" value="GDP_FS_SDR_e"/>
    <property type="match status" value="1"/>
</dbReference>
<dbReference type="KEGG" id="pmh:P9215_14311"/>
<dbReference type="GO" id="GO:0070401">
    <property type="term" value="F:NADP+ binding"/>
    <property type="evidence" value="ECO:0007669"/>
    <property type="project" value="UniProtKB-UniRule"/>
</dbReference>
<comment type="function">
    <text evidence="5">Catalyzes the two-step NADP-dependent conversion of GDP-4-dehydro-6-deoxy-D-mannose to GDP-fucose, involving an epimerase and a reductase reaction.</text>
</comment>
<keyword evidence="2 5" id="KW-0521">NADP</keyword>
<dbReference type="EC" id="1.1.1.271" evidence="5"/>
<dbReference type="EMBL" id="CP000825">
    <property type="protein sequence ID" value="ABV51044.1"/>
    <property type="molecule type" value="Genomic_DNA"/>
</dbReference>
<feature type="domain" description="NAD-dependent epimerase/dehydratase" evidence="6">
    <location>
        <begin position="2"/>
        <end position="214"/>
    </location>
</feature>
<evidence type="ECO:0000256" key="5">
    <source>
        <dbReference type="HAMAP-Rule" id="MF_00956"/>
    </source>
</evidence>
<dbReference type="STRING" id="93060.P9215_14311"/>
<proteinExistence type="inferred from homology"/>
<dbReference type="HAMAP" id="MF_00956">
    <property type="entry name" value="GDP_fucose_synth"/>
    <property type="match status" value="1"/>
</dbReference>
<dbReference type="Gene3D" id="3.90.25.10">
    <property type="entry name" value="UDP-galactose 4-epimerase, domain 1"/>
    <property type="match status" value="1"/>
</dbReference>
<sequence>MAGKAIEKAFRKASYENIIMPERSKLDLLNINEVENFFRKNNPEVVIIAAAKVGGIYANSTYPADFILENLKIQINLIETAWKFGVKRLAFLGSSCIYPKFSKQPIMEEQLLTSSLEPTNEWYAIAKISGIKLCEALRKQYAFDAVNLMPTNLYGPGDNYHPQNSHVLPSLIRRFHEAKIKEKKEVVCWGTGSALREFLYVDDLGQSVLFALEEWDPNSPISPRSHDGSLLNLLNVGTGIDISIYELAHKVAAIIGFKGKIKWDKSKPDGTPKKLLDVTRINEIGWKARVGLDEGITLTYQHYLNELNSNLREK</sequence>
<dbReference type="InterPro" id="IPR028614">
    <property type="entry name" value="GDP_fucose/colitose_synth"/>
</dbReference>
<evidence type="ECO:0000256" key="2">
    <source>
        <dbReference type="ARBA" id="ARBA00022857"/>
    </source>
</evidence>
<accession>A8G613</accession>
<gene>
    <name evidence="7" type="primary">wcaG</name>
    <name evidence="5" type="synonym">fcl</name>
    <name evidence="7" type="ordered locus">P9215_14311</name>
</gene>
<dbReference type="Proteomes" id="UP000002014">
    <property type="component" value="Chromosome"/>
</dbReference>
<comment type="caution">
    <text evidence="5">Lacks conserved residue(s) required for the propagation of feature annotation.</text>
</comment>
<dbReference type="UniPathway" id="UPA00128">
    <property type="reaction ID" value="UER00191"/>
</dbReference>
<dbReference type="GO" id="GO:0042351">
    <property type="term" value="P:'de novo' GDP-L-fucose biosynthetic process"/>
    <property type="evidence" value="ECO:0007669"/>
    <property type="project" value="UniProtKB-UniRule"/>
</dbReference>
<feature type="binding site" evidence="5">
    <location>
        <position position="189"/>
    </location>
    <ligand>
        <name>substrate</name>
    </ligand>
</feature>